<name>A0A9W6D4Z8_9BACT</name>
<comment type="caution">
    <text evidence="1">The sequence shown here is derived from an EMBL/GenBank/DDBJ whole genome shotgun (WGS) entry which is preliminary data.</text>
</comment>
<sequence length="92" mass="10249">MCVMVVCSKGKFPSILERLDGMDVSHVYFYNTDASKGARVPFITLVRFTNMVVCEESVLNSADFREAMIIHQANRMSITVVNERDLAGTALS</sequence>
<reference evidence="1" key="1">
    <citation type="submission" date="2022-12" db="EMBL/GenBank/DDBJ databases">
        <title>Reference genome sequencing for broad-spectrum identification of bacterial and archaeal isolates by mass spectrometry.</title>
        <authorList>
            <person name="Sekiguchi Y."/>
            <person name="Tourlousse D.M."/>
        </authorList>
    </citation>
    <scope>NUCLEOTIDE SEQUENCE</scope>
    <source>
        <strain evidence="1">ASRB1</strain>
    </source>
</reference>
<gene>
    <name evidence="1" type="ORF">DAMNIGENAA_21060</name>
</gene>
<protein>
    <submittedName>
        <fullName evidence="1">Uncharacterized protein</fullName>
    </submittedName>
</protein>
<evidence type="ECO:0000313" key="2">
    <source>
        <dbReference type="Proteomes" id="UP001144372"/>
    </source>
</evidence>
<dbReference type="EMBL" id="BSDR01000001">
    <property type="protein sequence ID" value="GLI34673.1"/>
    <property type="molecule type" value="Genomic_DNA"/>
</dbReference>
<proteinExistence type="predicted"/>
<organism evidence="1 2">
    <name type="scientific">Desulforhabdus amnigena</name>
    <dbReference type="NCBI Taxonomy" id="40218"/>
    <lineage>
        <taxon>Bacteria</taxon>
        <taxon>Pseudomonadati</taxon>
        <taxon>Thermodesulfobacteriota</taxon>
        <taxon>Syntrophobacteria</taxon>
        <taxon>Syntrophobacterales</taxon>
        <taxon>Syntrophobacteraceae</taxon>
        <taxon>Desulforhabdus</taxon>
    </lineage>
</organism>
<dbReference type="Proteomes" id="UP001144372">
    <property type="component" value="Unassembled WGS sequence"/>
</dbReference>
<dbReference type="AlphaFoldDB" id="A0A9W6D4Z8"/>
<dbReference type="RefSeq" id="WP_281794074.1">
    <property type="nucleotide sequence ID" value="NZ_BSDR01000001.1"/>
</dbReference>
<keyword evidence="2" id="KW-1185">Reference proteome</keyword>
<accession>A0A9W6D4Z8</accession>
<evidence type="ECO:0000313" key="1">
    <source>
        <dbReference type="EMBL" id="GLI34673.1"/>
    </source>
</evidence>